<keyword evidence="8" id="KW-0406">Ion transport</keyword>
<proteinExistence type="predicted"/>
<dbReference type="OrthoDB" id="9799090at2"/>
<evidence type="ECO:0000259" key="7">
    <source>
        <dbReference type="PROSITE" id="PS51201"/>
    </source>
</evidence>
<name>A0A4Y6Q250_PERCE</name>
<evidence type="ECO:0000256" key="2">
    <source>
        <dbReference type="ARBA" id="ARBA00022692"/>
    </source>
</evidence>
<dbReference type="EMBL" id="CP041186">
    <property type="protein sequence ID" value="QDG54510.1"/>
    <property type="molecule type" value="Genomic_DNA"/>
</dbReference>
<feature type="domain" description="RCK N-terminal" evidence="7">
    <location>
        <begin position="243"/>
        <end position="375"/>
    </location>
</feature>
<dbReference type="Pfam" id="PF00520">
    <property type="entry name" value="Ion_trans"/>
    <property type="match status" value="1"/>
</dbReference>
<feature type="transmembrane region" description="Helical" evidence="6">
    <location>
        <begin position="135"/>
        <end position="157"/>
    </location>
</feature>
<feature type="transmembrane region" description="Helical" evidence="6">
    <location>
        <begin position="202"/>
        <end position="226"/>
    </location>
</feature>
<accession>A0A5B8YDQ9</accession>
<dbReference type="InterPro" id="IPR050721">
    <property type="entry name" value="Trk_Ktr_HKT_K-transport"/>
</dbReference>
<keyword evidence="3 6" id="KW-1133">Transmembrane helix</keyword>
<evidence type="ECO:0000256" key="4">
    <source>
        <dbReference type="ARBA" id="ARBA00023136"/>
    </source>
</evidence>
<keyword evidence="4 6" id="KW-0472">Membrane</keyword>
<feature type="transmembrane region" description="Helical" evidence="6">
    <location>
        <begin position="177"/>
        <end position="195"/>
    </location>
</feature>
<dbReference type="SUPFAM" id="SSF51735">
    <property type="entry name" value="NAD(P)-binding Rossmann-fold domains"/>
    <property type="match status" value="1"/>
</dbReference>
<keyword evidence="2 6" id="KW-0812">Transmembrane</keyword>
<dbReference type="SUPFAM" id="SSF81324">
    <property type="entry name" value="Voltage-gated potassium channels"/>
    <property type="match status" value="1"/>
</dbReference>
<sequence length="478" mass="54137">MALRSGINADVPMALRRKVRKVLNHRVTEALVALLIIVSVVLVLAEAWLQRTDPLYWQIRRANDVITLVFVIELFIRYYAERRKERFFRKCWYDILAVLPVFRAVRFLRVLRLLRLYRLGIIATRRLRRFSSAFRVVRVEYVIVGLTILTVVLMGAMSMRVVEGRFNADFATLDQSLWFAVMTLIAAEPVGGAPVTPMGRVVTLAMMLSGLTVFAVFTGTVSAVMIETLRKVRLHGMELDDLYEHVIICGWNQAGPLVVRELMNDARYDHFVIITENEAIENDPVVQEFPDQILTLVGDYTRIDCLKEAGVERAGVALLLADSTMEERSTQDRDARTVLAAMLIEKLNADIYTTVQLLNRDNEASLRRVGVEEIIVSEEYVGNIMATVTRNRGIVSMLDELLTTAYGHQFYRCAIPSEMIGMHIGDAISHLKKEYDATLLAVDLQNGPRINSVKVNPPTDLVLEETHFVYIAAPKPID</sequence>
<organism evidence="8 9">
    <name type="scientific">Persicimonas caeni</name>
    <dbReference type="NCBI Taxonomy" id="2292766"/>
    <lineage>
        <taxon>Bacteria</taxon>
        <taxon>Deltaproteobacteria</taxon>
        <taxon>Bradymonadales</taxon>
        <taxon>Bradymonadaceae</taxon>
        <taxon>Persicimonas</taxon>
    </lineage>
</organism>
<dbReference type="GO" id="GO:0006813">
    <property type="term" value="P:potassium ion transport"/>
    <property type="evidence" value="ECO:0007669"/>
    <property type="project" value="InterPro"/>
</dbReference>
<dbReference type="InterPro" id="IPR005821">
    <property type="entry name" value="Ion_trans_dom"/>
</dbReference>
<dbReference type="InterPro" id="IPR003148">
    <property type="entry name" value="RCK_N"/>
</dbReference>
<dbReference type="GO" id="GO:0016020">
    <property type="term" value="C:membrane"/>
    <property type="evidence" value="ECO:0007669"/>
    <property type="project" value="UniProtKB-SubCell"/>
</dbReference>
<dbReference type="Gene3D" id="1.10.287.70">
    <property type="match status" value="1"/>
</dbReference>
<accession>A0A4Y6Q250</accession>
<feature type="transmembrane region" description="Helical" evidence="6">
    <location>
        <begin position="61"/>
        <end position="80"/>
    </location>
</feature>
<evidence type="ECO:0000256" key="1">
    <source>
        <dbReference type="ARBA" id="ARBA00004141"/>
    </source>
</evidence>
<dbReference type="Pfam" id="PF02254">
    <property type="entry name" value="TrkA_N"/>
    <property type="match status" value="1"/>
</dbReference>
<dbReference type="Gene3D" id="1.20.120.350">
    <property type="entry name" value="Voltage-gated potassium channels. Chain C"/>
    <property type="match status" value="1"/>
</dbReference>
<evidence type="ECO:0000256" key="3">
    <source>
        <dbReference type="ARBA" id="ARBA00022989"/>
    </source>
</evidence>
<evidence type="ECO:0000313" key="9">
    <source>
        <dbReference type="Proteomes" id="UP000315995"/>
    </source>
</evidence>
<keyword evidence="8" id="KW-0813">Transport</keyword>
<dbReference type="PANTHER" id="PTHR43833">
    <property type="entry name" value="POTASSIUM CHANNEL PROTEIN 2-RELATED-RELATED"/>
    <property type="match status" value="1"/>
</dbReference>
<dbReference type="InterPro" id="IPR027359">
    <property type="entry name" value="Volt_channel_dom_sf"/>
</dbReference>
<dbReference type="Gene3D" id="3.40.50.720">
    <property type="entry name" value="NAD(P)-binding Rossmann-like Domain"/>
    <property type="match status" value="1"/>
</dbReference>
<dbReference type="Proteomes" id="UP000315995">
    <property type="component" value="Chromosome"/>
</dbReference>
<gene>
    <name evidence="8" type="ORF">FIV42_28330</name>
</gene>
<evidence type="ECO:0000256" key="6">
    <source>
        <dbReference type="SAM" id="Phobius"/>
    </source>
</evidence>
<dbReference type="AlphaFoldDB" id="A0A4Y6Q250"/>
<keyword evidence="8" id="KW-0407">Ion channel</keyword>
<feature type="transmembrane region" description="Helical" evidence="6">
    <location>
        <begin position="30"/>
        <end position="49"/>
    </location>
</feature>
<reference evidence="8 9" key="1">
    <citation type="submission" date="2019-06" db="EMBL/GenBank/DDBJ databases">
        <title>Persicimonas caeni gen. nov., sp. nov., a predatory bacterium isolated from solar saltern.</title>
        <authorList>
            <person name="Wang S."/>
        </authorList>
    </citation>
    <scope>NUCLEOTIDE SEQUENCE [LARGE SCALE GENOMIC DNA]</scope>
    <source>
        <strain evidence="8 9">YN101</strain>
    </source>
</reference>
<dbReference type="GO" id="GO:0005216">
    <property type="term" value="F:monoatomic ion channel activity"/>
    <property type="evidence" value="ECO:0007669"/>
    <property type="project" value="InterPro"/>
</dbReference>
<evidence type="ECO:0000256" key="5">
    <source>
        <dbReference type="ARBA" id="ARBA00029579"/>
    </source>
</evidence>
<comment type="subcellular location">
    <subcellularLocation>
        <location evidence="1">Membrane</location>
        <topology evidence="1">Multi-pass membrane protein</topology>
    </subcellularLocation>
</comment>
<dbReference type="PROSITE" id="PS51201">
    <property type="entry name" value="RCK_N"/>
    <property type="match status" value="1"/>
</dbReference>
<dbReference type="PANTHER" id="PTHR43833:SF9">
    <property type="entry name" value="POTASSIUM CHANNEL PROTEIN YUGO-RELATED"/>
    <property type="match status" value="1"/>
</dbReference>
<dbReference type="InterPro" id="IPR036291">
    <property type="entry name" value="NAD(P)-bd_dom_sf"/>
</dbReference>
<evidence type="ECO:0000313" key="8">
    <source>
        <dbReference type="EMBL" id="QDG54510.1"/>
    </source>
</evidence>
<keyword evidence="9" id="KW-1185">Reference proteome</keyword>
<protein>
    <recommendedName>
        <fullName evidence="5">BK channel</fullName>
    </recommendedName>
</protein>